<dbReference type="PANTHER" id="PTHR11430:SF77">
    <property type="entry name" value="LIPOCALIN-LIKE 1 PROTEIN"/>
    <property type="match status" value="1"/>
</dbReference>
<sequence length="261" mass="28271">MLQTLLISSLLVLLRMSLGWAQVPIQDNFDAVKFQGIWYIVGAVSDDQSFQDSKDDMKMPMVLVTLLANGDLDVKFGYPTPDGGCQKIDTTFSKGAVDGQFSNPGEAAVAPTAMAQTDIRVPFTDYKNFAVVYFETQKGDVRNVWLQLYGGQPTPPLVTGLALGAVPRIWSAELPTCTFHHTPTCGGRNPCFPGAPPTPETYGEGLWPSPFAHPSSLPPVRVPELFPEGAQKMQLLAPRVGLNPSQGAMLPKSGERWPIPA</sequence>
<comment type="caution">
    <text evidence="7">The sequence shown here is derived from an EMBL/GenBank/DDBJ whole genome shotgun (WGS) entry which is preliminary data.</text>
</comment>
<feature type="signal peptide" evidence="5">
    <location>
        <begin position="1"/>
        <end position="21"/>
    </location>
</feature>
<comment type="subcellular location">
    <subcellularLocation>
        <location evidence="1">Secreted</location>
    </subcellularLocation>
</comment>
<dbReference type="InterPro" id="IPR000566">
    <property type="entry name" value="Lipocln_cytosolic_FA-bd_dom"/>
</dbReference>
<protein>
    <recommendedName>
        <fullName evidence="6">Lipocalin/cytosolic fatty-acid binding domain-containing protein</fullName>
    </recommendedName>
</protein>
<dbReference type="InterPro" id="IPR022272">
    <property type="entry name" value="Lipocalin_CS"/>
</dbReference>
<evidence type="ECO:0000259" key="6">
    <source>
        <dbReference type="Pfam" id="PF00061"/>
    </source>
</evidence>
<gene>
    <name evidence="7" type="ORF">MONAX_5E032222</name>
</gene>
<dbReference type="EMBL" id="CABDUW010000036">
    <property type="protein sequence ID" value="VTJ54218.1"/>
    <property type="molecule type" value="Genomic_DNA"/>
</dbReference>
<feature type="domain" description="Lipocalin/cytosolic fatty-acid binding" evidence="6">
    <location>
        <begin position="35"/>
        <end position="155"/>
    </location>
</feature>
<evidence type="ECO:0000256" key="2">
    <source>
        <dbReference type="ARBA" id="ARBA00006889"/>
    </source>
</evidence>
<evidence type="ECO:0000256" key="3">
    <source>
        <dbReference type="ARBA" id="ARBA00022525"/>
    </source>
</evidence>
<accession>A0A5E4AAK3</accession>
<dbReference type="Pfam" id="PF00061">
    <property type="entry name" value="Lipocalin"/>
    <property type="match status" value="1"/>
</dbReference>
<dbReference type="InterPro" id="IPR012674">
    <property type="entry name" value="Calycin"/>
</dbReference>
<dbReference type="AlphaFoldDB" id="A0A5E4AAK3"/>
<evidence type="ECO:0000256" key="5">
    <source>
        <dbReference type="SAM" id="SignalP"/>
    </source>
</evidence>
<keyword evidence="5" id="KW-0732">Signal</keyword>
<evidence type="ECO:0000256" key="4">
    <source>
        <dbReference type="RuleBase" id="RU003695"/>
    </source>
</evidence>
<dbReference type="GO" id="GO:0005576">
    <property type="term" value="C:extracellular region"/>
    <property type="evidence" value="ECO:0007669"/>
    <property type="project" value="UniProtKB-SubCell"/>
</dbReference>
<dbReference type="PANTHER" id="PTHR11430">
    <property type="entry name" value="LIPOCALIN"/>
    <property type="match status" value="1"/>
</dbReference>
<name>A0A5E4AAK3_MARMO</name>
<evidence type="ECO:0000313" key="7">
    <source>
        <dbReference type="EMBL" id="VTJ54218.1"/>
    </source>
</evidence>
<dbReference type="PROSITE" id="PS00213">
    <property type="entry name" value="LIPOCALIN"/>
    <property type="match status" value="1"/>
</dbReference>
<feature type="chain" id="PRO_5022854683" description="Lipocalin/cytosolic fatty-acid binding domain-containing protein" evidence="5">
    <location>
        <begin position="22"/>
        <end position="261"/>
    </location>
</feature>
<organism evidence="7 8">
    <name type="scientific">Marmota monax</name>
    <name type="common">Woodchuck</name>
    <dbReference type="NCBI Taxonomy" id="9995"/>
    <lineage>
        <taxon>Eukaryota</taxon>
        <taxon>Metazoa</taxon>
        <taxon>Chordata</taxon>
        <taxon>Craniata</taxon>
        <taxon>Vertebrata</taxon>
        <taxon>Euteleostomi</taxon>
        <taxon>Mammalia</taxon>
        <taxon>Eutheria</taxon>
        <taxon>Euarchontoglires</taxon>
        <taxon>Glires</taxon>
        <taxon>Rodentia</taxon>
        <taxon>Sciuromorpha</taxon>
        <taxon>Sciuridae</taxon>
        <taxon>Xerinae</taxon>
        <taxon>Marmotini</taxon>
        <taxon>Marmota</taxon>
    </lineage>
</organism>
<dbReference type="SUPFAM" id="SSF50814">
    <property type="entry name" value="Lipocalins"/>
    <property type="match status" value="1"/>
</dbReference>
<comment type="similarity">
    <text evidence="2 4">Belongs to the calycin superfamily. Lipocalin family.</text>
</comment>
<dbReference type="Gene3D" id="2.40.128.20">
    <property type="match status" value="1"/>
</dbReference>
<evidence type="ECO:0000256" key="1">
    <source>
        <dbReference type="ARBA" id="ARBA00004613"/>
    </source>
</evidence>
<proteinExistence type="inferred from homology"/>
<evidence type="ECO:0000313" key="8">
    <source>
        <dbReference type="Proteomes" id="UP000335636"/>
    </source>
</evidence>
<keyword evidence="3" id="KW-0964">Secreted</keyword>
<dbReference type="InterPro" id="IPR002345">
    <property type="entry name" value="Lipocalin"/>
</dbReference>
<dbReference type="Proteomes" id="UP000335636">
    <property type="component" value="Unassembled WGS sequence"/>
</dbReference>
<dbReference type="GO" id="GO:0036094">
    <property type="term" value="F:small molecule binding"/>
    <property type="evidence" value="ECO:0007669"/>
    <property type="project" value="InterPro"/>
</dbReference>
<keyword evidence="8" id="KW-1185">Reference proteome</keyword>
<reference evidence="7" key="1">
    <citation type="submission" date="2019-04" db="EMBL/GenBank/DDBJ databases">
        <authorList>
            <person name="Alioto T."/>
            <person name="Alioto T."/>
        </authorList>
    </citation>
    <scope>NUCLEOTIDE SEQUENCE [LARGE SCALE GENOMIC DNA]</scope>
</reference>